<dbReference type="EMBL" id="CAJNRG010001698">
    <property type="protein sequence ID" value="CAF2037597.1"/>
    <property type="molecule type" value="Genomic_DNA"/>
</dbReference>
<evidence type="ECO:0000313" key="2">
    <source>
        <dbReference type="EMBL" id="CAF2113693.1"/>
    </source>
</evidence>
<dbReference type="EMBL" id="CAJNRF010009789">
    <property type="protein sequence ID" value="CAF2113693.1"/>
    <property type="molecule type" value="Genomic_DNA"/>
</dbReference>
<dbReference type="Proteomes" id="UP000663856">
    <property type="component" value="Unassembled WGS sequence"/>
</dbReference>
<sequence length="165" mass="19122">MFIPSLSLATKIHTSCFYVLMIIFLKLSCAYVIDSNELTNNQIDQPIGFNIPLYYDRFVRTTKFPRIGRSTLTGDEMASLFDLNASTSSEERYDDHRNYDSQLKLIEQRSVFFPRIGKRALHSLPWSDSLSKPHRMLDFEGRYYANGYDYHVPRPPPSPTLAVSR</sequence>
<dbReference type="Proteomes" id="UP000663842">
    <property type="component" value="Unassembled WGS sequence"/>
</dbReference>
<evidence type="ECO:0000313" key="1">
    <source>
        <dbReference type="EMBL" id="CAF2037597.1"/>
    </source>
</evidence>
<evidence type="ECO:0000313" key="3">
    <source>
        <dbReference type="EMBL" id="CAF4037982.1"/>
    </source>
</evidence>
<dbReference type="EMBL" id="CAJOBG010002957">
    <property type="protein sequence ID" value="CAF4037982.1"/>
    <property type="molecule type" value="Genomic_DNA"/>
</dbReference>
<comment type="caution">
    <text evidence="3">The sequence shown here is derived from an EMBL/GenBank/DDBJ whole genome shotgun (WGS) entry which is preliminary data.</text>
</comment>
<gene>
    <name evidence="3" type="ORF">OVN521_LOCUS17209</name>
    <name evidence="4" type="ORF">UXM345_LOCUS21670</name>
    <name evidence="2" type="ORF">WKI299_LOCUS22777</name>
    <name evidence="1" type="ORF">XDN619_LOCUS6133</name>
</gene>
<proteinExistence type="predicted"/>
<evidence type="ECO:0000313" key="5">
    <source>
        <dbReference type="Proteomes" id="UP000663866"/>
    </source>
</evidence>
<protein>
    <submittedName>
        <fullName evidence="3">Uncharacterized protein</fullName>
    </submittedName>
</protein>
<dbReference type="EMBL" id="CAJOBF010003432">
    <property type="protein sequence ID" value="CAF4090973.1"/>
    <property type="molecule type" value="Genomic_DNA"/>
</dbReference>
<dbReference type="Proteomes" id="UP000663887">
    <property type="component" value="Unassembled WGS sequence"/>
</dbReference>
<name>A0A819QVZ6_9BILA</name>
<dbReference type="AlphaFoldDB" id="A0A819QVZ6"/>
<keyword evidence="5" id="KW-1185">Reference proteome</keyword>
<evidence type="ECO:0000313" key="4">
    <source>
        <dbReference type="EMBL" id="CAF4090973.1"/>
    </source>
</evidence>
<accession>A0A819QVZ6</accession>
<reference evidence="3" key="1">
    <citation type="submission" date="2021-02" db="EMBL/GenBank/DDBJ databases">
        <authorList>
            <person name="Nowell W R."/>
        </authorList>
    </citation>
    <scope>NUCLEOTIDE SEQUENCE</scope>
</reference>
<dbReference type="Proteomes" id="UP000663866">
    <property type="component" value="Unassembled WGS sequence"/>
</dbReference>
<organism evidence="3 5">
    <name type="scientific">Rotaria magnacalcarata</name>
    <dbReference type="NCBI Taxonomy" id="392030"/>
    <lineage>
        <taxon>Eukaryota</taxon>
        <taxon>Metazoa</taxon>
        <taxon>Spiralia</taxon>
        <taxon>Gnathifera</taxon>
        <taxon>Rotifera</taxon>
        <taxon>Eurotatoria</taxon>
        <taxon>Bdelloidea</taxon>
        <taxon>Philodinida</taxon>
        <taxon>Philodinidae</taxon>
        <taxon>Rotaria</taxon>
    </lineage>
</organism>